<dbReference type="Pfam" id="PF00025">
    <property type="entry name" value="Arf"/>
    <property type="match status" value="1"/>
</dbReference>
<dbReference type="GO" id="GO:0005525">
    <property type="term" value="F:GTP binding"/>
    <property type="evidence" value="ECO:0007669"/>
    <property type="project" value="UniProtKB-KW"/>
</dbReference>
<dbReference type="HOGENOM" id="CLU_040729_7_3_1"/>
<dbReference type="GO" id="GO:0046872">
    <property type="term" value="F:metal ion binding"/>
    <property type="evidence" value="ECO:0007669"/>
    <property type="project" value="UniProtKB-KW"/>
</dbReference>
<dbReference type="eggNOG" id="KOG0076">
    <property type="taxonomic scope" value="Eukaryota"/>
</dbReference>
<evidence type="ECO:0000256" key="3">
    <source>
        <dbReference type="ARBA" id="ARBA00022741"/>
    </source>
</evidence>
<proteinExistence type="inferred from homology"/>
<dbReference type="GO" id="GO:0003924">
    <property type="term" value="F:GTPase activity"/>
    <property type="evidence" value="ECO:0007669"/>
    <property type="project" value="InterPro"/>
</dbReference>
<dbReference type="SMART" id="SM00177">
    <property type="entry name" value="ARF"/>
    <property type="match status" value="1"/>
</dbReference>
<dbReference type="RefSeq" id="XP_001415702.1">
    <property type="nucleotide sequence ID" value="XM_001415665.1"/>
</dbReference>
<evidence type="ECO:0000256" key="5">
    <source>
        <dbReference type="ARBA" id="ARBA00023134"/>
    </source>
</evidence>
<dbReference type="PRINTS" id="PR00449">
    <property type="entry name" value="RASTRNSFRMNG"/>
</dbReference>
<accession>A4RS91</accession>
<keyword evidence="9" id="KW-1185">Reference proteome</keyword>
<dbReference type="GO" id="GO:0005794">
    <property type="term" value="C:Golgi apparatus"/>
    <property type="evidence" value="ECO:0007669"/>
    <property type="project" value="TreeGrafter"/>
</dbReference>
<evidence type="ECO:0000313" key="8">
    <source>
        <dbReference type="EMBL" id="ABO93994.1"/>
    </source>
</evidence>
<dbReference type="OrthoDB" id="414781at2759"/>
<keyword evidence="7" id="KW-0460">Magnesium</keyword>
<dbReference type="InterPro" id="IPR006689">
    <property type="entry name" value="Small_GTPase_ARF/SAR"/>
</dbReference>
<evidence type="ECO:0000256" key="4">
    <source>
        <dbReference type="ARBA" id="ARBA00022892"/>
    </source>
</evidence>
<dbReference type="Gene3D" id="3.40.50.300">
    <property type="entry name" value="P-loop containing nucleotide triphosphate hydrolases"/>
    <property type="match status" value="1"/>
</dbReference>
<dbReference type="SMART" id="SM00178">
    <property type="entry name" value="SAR"/>
    <property type="match status" value="1"/>
</dbReference>
<feature type="binding site" evidence="6">
    <location>
        <position position="76"/>
    </location>
    <ligand>
        <name>GTP</name>
        <dbReference type="ChEBI" id="CHEBI:37565"/>
    </ligand>
</feature>
<dbReference type="GO" id="GO:0034067">
    <property type="term" value="P:protein localization to Golgi apparatus"/>
    <property type="evidence" value="ECO:0007669"/>
    <property type="project" value="TreeGrafter"/>
</dbReference>
<evidence type="ECO:0000256" key="2">
    <source>
        <dbReference type="ARBA" id="ARBA00022707"/>
    </source>
</evidence>
<comment type="similarity">
    <text evidence="1">Belongs to the small GTPase superfamily. Arf family.</text>
</comment>
<evidence type="ECO:0000256" key="6">
    <source>
        <dbReference type="PIRSR" id="PIRSR606689-1"/>
    </source>
</evidence>
<dbReference type="PROSITE" id="PS51417">
    <property type="entry name" value="ARF"/>
    <property type="match status" value="1"/>
</dbReference>
<evidence type="ECO:0000256" key="1">
    <source>
        <dbReference type="ARBA" id="ARBA00010290"/>
    </source>
</evidence>
<dbReference type="Gramene" id="ABO93994">
    <property type="protein sequence ID" value="ABO93994"/>
    <property type="gene ID" value="OSTLU_29284"/>
</dbReference>
<keyword evidence="3 6" id="KW-0547">Nucleotide-binding</keyword>
<gene>
    <name evidence="8" type="ORF">OSTLU_29284</name>
</gene>
<evidence type="ECO:0000313" key="9">
    <source>
        <dbReference type="Proteomes" id="UP000001568"/>
    </source>
</evidence>
<dbReference type="KEGG" id="olu:OSTLU_29284"/>
<keyword evidence="2" id="KW-0449">Lipoprotein</keyword>
<name>A4RS91_OSTLU</name>
<dbReference type="PANTHER" id="PTHR45909:SF1">
    <property type="entry name" value="ADP-RIBOSYLATION FACTOR-RELATED PROTEIN 1"/>
    <property type="match status" value="1"/>
</dbReference>
<feature type="binding site" evidence="7">
    <location>
        <position position="52"/>
    </location>
    <ligand>
        <name>Mg(2+)</name>
        <dbReference type="ChEBI" id="CHEBI:18420"/>
    </ligand>
</feature>
<keyword evidence="7" id="KW-0479">Metal-binding</keyword>
<feature type="binding site" evidence="6">
    <location>
        <begin position="20"/>
        <end position="27"/>
    </location>
    <ligand>
        <name>GTP</name>
        <dbReference type="ChEBI" id="CHEBI:37565"/>
    </ligand>
</feature>
<keyword evidence="4" id="KW-0931">ER-Golgi transport</keyword>
<dbReference type="GO" id="GO:0006886">
    <property type="term" value="P:intracellular protein transport"/>
    <property type="evidence" value="ECO:0007669"/>
    <property type="project" value="TreeGrafter"/>
</dbReference>
<protein>
    <submittedName>
        <fullName evidence="8">Uncharacterized protein</fullName>
    </submittedName>
</protein>
<dbReference type="GO" id="GO:0043001">
    <property type="term" value="P:Golgi to plasma membrane protein transport"/>
    <property type="evidence" value="ECO:0007669"/>
    <property type="project" value="TreeGrafter"/>
</dbReference>
<keyword evidence="4" id="KW-0813">Transport</keyword>
<dbReference type="SUPFAM" id="SSF52540">
    <property type="entry name" value="P-loop containing nucleoside triphosphate hydrolases"/>
    <property type="match status" value="1"/>
</dbReference>
<feature type="binding site" evidence="7">
    <location>
        <position position="27"/>
    </location>
    <ligand>
        <name>Mg(2+)</name>
        <dbReference type="ChEBI" id="CHEBI:18420"/>
    </ligand>
</feature>
<dbReference type="EMBL" id="CP000581">
    <property type="protein sequence ID" value="ABO93994.1"/>
    <property type="molecule type" value="Genomic_DNA"/>
</dbReference>
<dbReference type="AlphaFoldDB" id="A4RS91"/>
<sequence length="200" mass="21886">MEAVYEMMGYPKPKRVVVLGIQGAGKTSALERVKDAYDANARGLRPDQIISTVGMNIAKISNAELNVELTFWDLGGAFGLRGIWESYFQDADACLYVVDGAEERALEESMVELERAMRNKRFSKSMPILIISAKSDLSGPEGLEMVRASCEDVFARVDGGGSRRQTRVFPVDCRTGLGVKPAIEWLARALAPSSSLFSLS</sequence>
<dbReference type="OMA" id="MEAVYEM"/>
<dbReference type="InterPro" id="IPR024156">
    <property type="entry name" value="Small_GTPase_ARF"/>
</dbReference>
<dbReference type="STRING" id="436017.A4RS91"/>
<reference evidence="8 9" key="1">
    <citation type="journal article" date="2007" name="Proc. Natl. Acad. Sci. U.S.A.">
        <title>The tiny eukaryote Ostreococcus provides genomic insights into the paradox of plankton speciation.</title>
        <authorList>
            <person name="Palenik B."/>
            <person name="Grimwood J."/>
            <person name="Aerts A."/>
            <person name="Rouze P."/>
            <person name="Salamov A."/>
            <person name="Putnam N."/>
            <person name="Dupont C."/>
            <person name="Jorgensen R."/>
            <person name="Derelle E."/>
            <person name="Rombauts S."/>
            <person name="Zhou K."/>
            <person name="Otillar R."/>
            <person name="Merchant S.S."/>
            <person name="Podell S."/>
            <person name="Gaasterland T."/>
            <person name="Napoli C."/>
            <person name="Gendler K."/>
            <person name="Manuell A."/>
            <person name="Tai V."/>
            <person name="Vallon O."/>
            <person name="Piganeau G."/>
            <person name="Jancek S."/>
            <person name="Heijde M."/>
            <person name="Jabbari K."/>
            <person name="Bowler C."/>
            <person name="Lohr M."/>
            <person name="Robbens S."/>
            <person name="Werner G."/>
            <person name="Dubchak I."/>
            <person name="Pazour G.J."/>
            <person name="Ren Q."/>
            <person name="Paulsen I."/>
            <person name="Delwiche C."/>
            <person name="Schmutz J."/>
            <person name="Rokhsar D."/>
            <person name="Van de Peer Y."/>
            <person name="Moreau H."/>
            <person name="Grigoriev I.V."/>
        </authorList>
    </citation>
    <scope>NUCLEOTIDE SEQUENCE [LARGE SCALE GENOMIC DNA]</scope>
    <source>
        <strain evidence="8 9">CCE9901</strain>
    </source>
</reference>
<dbReference type="Proteomes" id="UP000001568">
    <property type="component" value="Chromosome 1"/>
</dbReference>
<keyword evidence="5 6" id="KW-0342">GTP-binding</keyword>
<dbReference type="GeneID" id="4999420"/>
<dbReference type="InterPro" id="IPR027417">
    <property type="entry name" value="P-loop_NTPase"/>
</dbReference>
<organism evidence="8 9">
    <name type="scientific">Ostreococcus lucimarinus (strain CCE9901)</name>
    <dbReference type="NCBI Taxonomy" id="436017"/>
    <lineage>
        <taxon>Eukaryota</taxon>
        <taxon>Viridiplantae</taxon>
        <taxon>Chlorophyta</taxon>
        <taxon>Mamiellophyceae</taxon>
        <taxon>Mamiellales</taxon>
        <taxon>Bathycoccaceae</taxon>
        <taxon>Ostreococcus</taxon>
    </lineage>
</organism>
<dbReference type="PANTHER" id="PTHR45909">
    <property type="entry name" value="ADP-RIBOSYLATION FACTOR-RELATED PROTEIN 1"/>
    <property type="match status" value="1"/>
</dbReference>
<evidence type="ECO:0000256" key="7">
    <source>
        <dbReference type="PIRSR" id="PIRSR606689-2"/>
    </source>
</evidence>
<keyword evidence="2" id="KW-0519">Myristate</keyword>